<dbReference type="InterPro" id="IPR025430">
    <property type="entry name" value="DUF4167"/>
</dbReference>
<feature type="compositionally biased region" description="Low complexity" evidence="2">
    <location>
        <begin position="234"/>
        <end position="245"/>
    </location>
</feature>
<dbReference type="Proteomes" id="UP000536441">
    <property type="component" value="Unassembled WGS sequence"/>
</dbReference>
<dbReference type="AlphaFoldDB" id="A0A7Y6B4Y3"/>
<evidence type="ECO:0000259" key="3">
    <source>
        <dbReference type="Pfam" id="PF13763"/>
    </source>
</evidence>
<evidence type="ECO:0000313" key="5">
    <source>
        <dbReference type="Proteomes" id="UP000536441"/>
    </source>
</evidence>
<evidence type="ECO:0000256" key="1">
    <source>
        <dbReference type="SAM" id="Coils"/>
    </source>
</evidence>
<keyword evidence="5" id="KW-1185">Reference proteome</keyword>
<reference evidence="4 5" key="1">
    <citation type="submission" date="2020-05" db="EMBL/GenBank/DDBJ databases">
        <title>Genome Sequencing of Type Strains.</title>
        <authorList>
            <person name="Lemaire J.F."/>
            <person name="Inderbitzin P."/>
            <person name="Gregorio O.A."/>
            <person name="Collins S.B."/>
            <person name="Wespe N."/>
            <person name="Knight-Connoni V."/>
        </authorList>
    </citation>
    <scope>NUCLEOTIDE SEQUENCE [LARGE SCALE GENOMIC DNA]</scope>
    <source>
        <strain evidence="4 5">DSM 100049</strain>
    </source>
</reference>
<dbReference type="EMBL" id="JABMCH010000058">
    <property type="protein sequence ID" value="NUU46606.1"/>
    <property type="molecule type" value="Genomic_DNA"/>
</dbReference>
<dbReference type="Pfam" id="PF13763">
    <property type="entry name" value="DUF4167"/>
    <property type="match status" value="1"/>
</dbReference>
<feature type="region of interest" description="Disordered" evidence="2">
    <location>
        <begin position="1"/>
        <end position="39"/>
    </location>
</feature>
<feature type="coiled-coil region" evidence="1">
    <location>
        <begin position="41"/>
        <end position="68"/>
    </location>
</feature>
<feature type="compositionally biased region" description="Low complexity" evidence="2">
    <location>
        <begin position="187"/>
        <end position="200"/>
    </location>
</feature>
<feature type="compositionally biased region" description="Low complexity" evidence="2">
    <location>
        <begin position="259"/>
        <end position="270"/>
    </location>
</feature>
<proteinExistence type="predicted"/>
<sequence length="270" mass="31126">MINNRQAGRRRGRGGNNNGGQRPGGNPGRPDNGNRIDNRARGNANQLYEKYKNLAAEAQRQGDRVNTEYYWQFADHYFRVLSETRSRFEEQNQRRQREEPRDDQYDDGFDNDAEDYGDEGDPIRPGEQQGEVEQPRRERQPRETYARDNQQRDERPRRDRDDRPRREPREDRRPMRAEQPPVAAEDVQPVVTTEVAAAPQAEEEAPRRRGRPRRERPAEVQDAGEQTGFDADRLPPALSAAPEAEAVAEEKPRRRRVRAAAPVEPEAAAG</sequence>
<evidence type="ECO:0000313" key="4">
    <source>
        <dbReference type="EMBL" id="NUU46606.1"/>
    </source>
</evidence>
<feature type="compositionally biased region" description="Basic and acidic residues" evidence="2">
    <location>
        <begin position="89"/>
        <end position="103"/>
    </location>
</feature>
<protein>
    <submittedName>
        <fullName evidence="4">DUF4167 domain-containing protein</fullName>
    </submittedName>
</protein>
<keyword evidence="1" id="KW-0175">Coiled coil</keyword>
<feature type="compositionally biased region" description="Acidic residues" evidence="2">
    <location>
        <begin position="104"/>
        <end position="120"/>
    </location>
</feature>
<comment type="caution">
    <text evidence="4">The sequence shown here is derived from an EMBL/GenBank/DDBJ whole genome shotgun (WGS) entry which is preliminary data.</text>
</comment>
<feature type="compositionally biased region" description="Gly residues" evidence="2">
    <location>
        <begin position="14"/>
        <end position="27"/>
    </location>
</feature>
<gene>
    <name evidence="4" type="ORF">HP438_06405</name>
</gene>
<dbReference type="RefSeq" id="WP_175311238.1">
    <property type="nucleotide sequence ID" value="NZ_CBCRYR010000075.1"/>
</dbReference>
<name>A0A7Y6B4Y3_9SPHN</name>
<feature type="domain" description="DUF4167" evidence="3">
    <location>
        <begin position="11"/>
        <end position="86"/>
    </location>
</feature>
<organism evidence="4 5">
    <name type="scientific">Sphingomonas zeae</name>
    <dbReference type="NCBI Taxonomy" id="1646122"/>
    <lineage>
        <taxon>Bacteria</taxon>
        <taxon>Pseudomonadati</taxon>
        <taxon>Pseudomonadota</taxon>
        <taxon>Alphaproteobacteria</taxon>
        <taxon>Sphingomonadales</taxon>
        <taxon>Sphingomonadaceae</taxon>
        <taxon>Sphingomonas</taxon>
    </lineage>
</organism>
<feature type="region of interest" description="Disordered" evidence="2">
    <location>
        <begin position="89"/>
        <end position="270"/>
    </location>
</feature>
<accession>A0A7Y6B4Y3</accession>
<evidence type="ECO:0000256" key="2">
    <source>
        <dbReference type="SAM" id="MobiDB-lite"/>
    </source>
</evidence>
<feature type="compositionally biased region" description="Basic and acidic residues" evidence="2">
    <location>
        <begin position="133"/>
        <end position="176"/>
    </location>
</feature>